<keyword evidence="1" id="KW-0436">Ligase</keyword>
<dbReference type="Pfam" id="PF00501">
    <property type="entry name" value="AMP-binding"/>
    <property type="match status" value="1"/>
</dbReference>
<dbReference type="InterPro" id="IPR020845">
    <property type="entry name" value="AMP-binding_CS"/>
</dbReference>
<gene>
    <name evidence="4" type="ORF">NDI79_15195</name>
</gene>
<dbReference type="SUPFAM" id="SSF56801">
    <property type="entry name" value="Acetyl-CoA synthetase-like"/>
    <property type="match status" value="1"/>
</dbReference>
<evidence type="ECO:0000313" key="5">
    <source>
        <dbReference type="Proteomes" id="UP001254813"/>
    </source>
</evidence>
<accession>A0ABU2G3Z0</accession>
<dbReference type="RefSeq" id="WP_310929443.1">
    <property type="nucleotide sequence ID" value="NZ_JAMQOQ010000004.1"/>
</dbReference>
<dbReference type="InterPro" id="IPR025110">
    <property type="entry name" value="AMP-bd_C"/>
</dbReference>
<evidence type="ECO:0000256" key="1">
    <source>
        <dbReference type="ARBA" id="ARBA00022598"/>
    </source>
</evidence>
<dbReference type="EMBL" id="JAMQOQ010000004">
    <property type="protein sequence ID" value="MDS0295517.1"/>
    <property type="molecule type" value="Genomic_DNA"/>
</dbReference>
<proteinExistence type="predicted"/>
<dbReference type="PANTHER" id="PTHR43352:SF1">
    <property type="entry name" value="ANTHRANILATE--COA LIGASE"/>
    <property type="match status" value="1"/>
</dbReference>
<dbReference type="PROSITE" id="PS00455">
    <property type="entry name" value="AMP_BINDING"/>
    <property type="match status" value="1"/>
</dbReference>
<dbReference type="InterPro" id="IPR042099">
    <property type="entry name" value="ANL_N_sf"/>
</dbReference>
<dbReference type="PANTHER" id="PTHR43352">
    <property type="entry name" value="ACETYL-COA SYNTHETASE"/>
    <property type="match status" value="1"/>
</dbReference>
<dbReference type="InterPro" id="IPR000873">
    <property type="entry name" value="AMP-dep_synth/lig_dom"/>
</dbReference>
<evidence type="ECO:0000259" key="3">
    <source>
        <dbReference type="Pfam" id="PF13193"/>
    </source>
</evidence>
<sequence length="556" mass="60912">MQARVPAEKLPDSGTGPELIHAVPEAHYPETVNVVSELVDRHVEDGRGGDPAIRFTGYDDNPDISFEKGAISYADLQSRVNRFGNALSDIGVEPGSRVLVRFPNRPEAVVACLAAQKIGAVALPSMKLLRAAELKKIINDAGATHCVVYDDLLDEVDKAMPELETLEEVVVADRGAGVDHDHRDYDELLEGGDDELDAYETDRDDLALMLYTSGTTGEPKGAIHTHRQVLATADTYARYCLEPSREDVFGGNPPLPFAYGYGDLVTFPLRFGATTSLVEDAKPADLLQAVEDHGITVLCTVPTAFNQILSAHPNAADEYDLSSLRAGMSAGEPLAPSTFDAFEEEFGVTILDGIGTTEMLHIFISHRHTDDVDPTATGFPVPGYECKVIDPDTEEELPRGEAGLLAVRGPTGIAYWGRQDKQEEAVVDGWSLPGDIYVHRTDGRLEYKSRHDDLIVSSGYNIPGPEVENVLQELEAVSEVAVIGAPHEERGQIVKAFVVLEEGHEPNDELVEQFQTHVKNTLAPYKYPRAVQFVENLPRTETGKIQRIKLREREQN</sequence>
<dbReference type="Pfam" id="PF13193">
    <property type="entry name" value="AMP-binding_C"/>
    <property type="match status" value="1"/>
</dbReference>
<organism evidence="4 5">
    <name type="scientific">Halogeometricum luteum</name>
    <dbReference type="NCBI Taxonomy" id="2950537"/>
    <lineage>
        <taxon>Archaea</taxon>
        <taxon>Methanobacteriati</taxon>
        <taxon>Methanobacteriota</taxon>
        <taxon>Stenosarchaea group</taxon>
        <taxon>Halobacteria</taxon>
        <taxon>Halobacteriales</taxon>
        <taxon>Haloferacaceae</taxon>
        <taxon>Halogeometricum</taxon>
    </lineage>
</organism>
<keyword evidence="5" id="KW-1185">Reference proteome</keyword>
<feature type="domain" description="AMP-dependent synthetase/ligase" evidence="2">
    <location>
        <begin position="60"/>
        <end position="411"/>
    </location>
</feature>
<comment type="caution">
    <text evidence="4">The sequence shown here is derived from an EMBL/GenBank/DDBJ whole genome shotgun (WGS) entry which is preliminary data.</text>
</comment>
<evidence type="ECO:0000313" key="4">
    <source>
        <dbReference type="EMBL" id="MDS0295517.1"/>
    </source>
</evidence>
<feature type="domain" description="AMP-binding enzyme C-terminal" evidence="3">
    <location>
        <begin position="466"/>
        <end position="544"/>
    </location>
</feature>
<dbReference type="Gene3D" id="3.30.300.30">
    <property type="match status" value="1"/>
</dbReference>
<reference evidence="4 5" key="1">
    <citation type="submission" date="2022-06" db="EMBL/GenBank/DDBJ databases">
        <title>Halogeometricum sp. a new haloarchaeum isolate from saline soil.</title>
        <authorList>
            <person name="Strakova D."/>
            <person name="Galisteo C."/>
            <person name="Sanchez-Porro C."/>
            <person name="Ventosa A."/>
        </authorList>
    </citation>
    <scope>NUCLEOTIDE SEQUENCE [LARGE SCALE GENOMIC DNA]</scope>
    <source>
        <strain evidence="5">S3BR25-2</strain>
    </source>
</reference>
<name>A0ABU2G3Z0_9EURY</name>
<dbReference type="InterPro" id="IPR045851">
    <property type="entry name" value="AMP-bd_C_sf"/>
</dbReference>
<dbReference type="Gene3D" id="3.40.50.12780">
    <property type="entry name" value="N-terminal domain of ligase-like"/>
    <property type="match status" value="1"/>
</dbReference>
<protein>
    <submittedName>
        <fullName evidence="4">Acyl-CoA synthetase</fullName>
    </submittedName>
</protein>
<dbReference type="Proteomes" id="UP001254813">
    <property type="component" value="Unassembled WGS sequence"/>
</dbReference>
<evidence type="ECO:0000259" key="2">
    <source>
        <dbReference type="Pfam" id="PF00501"/>
    </source>
</evidence>